<name>A0A915DZ81_9BILA</name>
<accession>A0A915DZ81</accession>
<sequence length="630" mass="71065">MVEHKTRHYHLIKKKKLNPIDPYSQHFHQFLHCGKWNPFIQRVPRKCSYTESIGRIWQRSDKRAARRDHEDHQTVNHYSETQAFIKLTEDVKPEVSVESVEQPGPSTSSSITIPAPVLEPPPVMYAPPAATKMDEATARARFLNDLQASFSSLTNWVNNPRTMSHEVYAKNVEKASMKRLSFRFELKPEEMEDGRVVQRLVKSGMDTFILPVEEIFDVIHRAHISNNHAKRKTLYKLLSKRYFNVSERTIKIYINICSECTRQPVDKLELSSDSSTLEASKLAGVECTPEKKMQQQEVNSPSSSKQVVRLDPELARRAAMAAADGLAKYINSSPKFATNPLRMPSEMFIQRQPATRRESAASFEGLMSPEKENINWWASGNTSTVFSEFANLPNQPISPGTLKKASYLSNHPNQSIHKSTSPSPSKAEGIEGITINLADYENCTLDTNFLNYFENSRLENTFDRAIEEAIPLDMAIHPKATHAHAKPPSPSGGPQQYLAVLNCKPSCYENRSLETTSDILTCALAELDDIDVDMDEQESSSQPFVWAELVNEPKPAEESVLFTGEDAILAEEELDLTLTPTKNVGENEQEERVDQVAQTVEAGNEDAQANEQVEYLILQNENLRSTPFTP</sequence>
<dbReference type="AlphaFoldDB" id="A0A915DZ81"/>
<dbReference type="WBParaSite" id="jg25024">
    <property type="protein sequence ID" value="jg25024"/>
    <property type="gene ID" value="jg25024"/>
</dbReference>
<keyword evidence="1" id="KW-1185">Reference proteome</keyword>
<proteinExistence type="predicted"/>
<evidence type="ECO:0000313" key="2">
    <source>
        <dbReference type="WBParaSite" id="jg25024"/>
    </source>
</evidence>
<protein>
    <submittedName>
        <fullName evidence="2">Integrase zinc-binding domain-containing protein</fullName>
    </submittedName>
</protein>
<reference evidence="2" key="1">
    <citation type="submission" date="2022-11" db="UniProtKB">
        <authorList>
            <consortium name="WormBaseParasite"/>
        </authorList>
    </citation>
    <scope>IDENTIFICATION</scope>
</reference>
<organism evidence="1 2">
    <name type="scientific">Ditylenchus dipsaci</name>
    <dbReference type="NCBI Taxonomy" id="166011"/>
    <lineage>
        <taxon>Eukaryota</taxon>
        <taxon>Metazoa</taxon>
        <taxon>Ecdysozoa</taxon>
        <taxon>Nematoda</taxon>
        <taxon>Chromadorea</taxon>
        <taxon>Rhabditida</taxon>
        <taxon>Tylenchina</taxon>
        <taxon>Tylenchomorpha</taxon>
        <taxon>Sphaerularioidea</taxon>
        <taxon>Anguinidae</taxon>
        <taxon>Anguininae</taxon>
        <taxon>Ditylenchus</taxon>
    </lineage>
</organism>
<dbReference type="Proteomes" id="UP000887574">
    <property type="component" value="Unplaced"/>
</dbReference>
<evidence type="ECO:0000313" key="1">
    <source>
        <dbReference type="Proteomes" id="UP000887574"/>
    </source>
</evidence>